<evidence type="ECO:0000313" key="1">
    <source>
        <dbReference type="EMBL" id="KAA6321313.1"/>
    </source>
</evidence>
<organism evidence="1 2">
    <name type="scientific">Streblomastix strix</name>
    <dbReference type="NCBI Taxonomy" id="222440"/>
    <lineage>
        <taxon>Eukaryota</taxon>
        <taxon>Metamonada</taxon>
        <taxon>Preaxostyla</taxon>
        <taxon>Oxymonadida</taxon>
        <taxon>Streblomastigidae</taxon>
        <taxon>Streblomastix</taxon>
    </lineage>
</organism>
<reference evidence="1 2" key="1">
    <citation type="submission" date="2019-03" db="EMBL/GenBank/DDBJ databases">
        <title>Single cell metagenomics reveals metabolic interactions within the superorganism composed of flagellate Streblomastix strix and complex community of Bacteroidetes bacteria on its surface.</title>
        <authorList>
            <person name="Treitli S.C."/>
            <person name="Kolisko M."/>
            <person name="Husnik F."/>
            <person name="Keeling P."/>
            <person name="Hampl V."/>
        </authorList>
    </citation>
    <scope>NUCLEOTIDE SEQUENCE [LARGE SCALE GENOMIC DNA]</scope>
    <source>
        <strain evidence="1">ST1C</strain>
    </source>
</reference>
<dbReference type="EMBL" id="SNRW01045282">
    <property type="protein sequence ID" value="KAA6321313.1"/>
    <property type="molecule type" value="Genomic_DNA"/>
</dbReference>
<protein>
    <submittedName>
        <fullName evidence="1">Uncharacterized protein</fullName>
    </submittedName>
</protein>
<comment type="caution">
    <text evidence="1">The sequence shown here is derived from an EMBL/GenBank/DDBJ whole genome shotgun (WGS) entry which is preliminary data.</text>
</comment>
<gene>
    <name evidence="1" type="ORF">EZS28_054569</name>
</gene>
<proteinExistence type="predicted"/>
<feature type="non-terminal residue" evidence="1">
    <location>
        <position position="1"/>
    </location>
</feature>
<name>A0A5J4QL07_9EUKA</name>
<evidence type="ECO:0000313" key="2">
    <source>
        <dbReference type="Proteomes" id="UP000324800"/>
    </source>
</evidence>
<dbReference type="Proteomes" id="UP000324800">
    <property type="component" value="Unassembled WGS sequence"/>
</dbReference>
<dbReference type="AlphaFoldDB" id="A0A5J4QL07"/>
<sequence>VKCGLVQINPNGNNYNQGLRIARSTNNYCGIYLACDPNSTTGTLSDQWNIDVTADGEFRLGLGTQIVQANKGLIISADGNTLSFNGSVIAGAGATNGASNGSVNYSAGNPILWGENSTDPIGVFYSDGAKVCWRAHSLTQGSVPP</sequence>
<accession>A0A5J4QL07</accession>